<keyword evidence="2" id="KW-0813">Transport</keyword>
<evidence type="ECO:0000256" key="5">
    <source>
        <dbReference type="ARBA" id="ARBA00022989"/>
    </source>
</evidence>
<feature type="transmembrane region" description="Helical" evidence="7">
    <location>
        <begin position="78"/>
        <end position="96"/>
    </location>
</feature>
<feature type="transmembrane region" description="Helical" evidence="7">
    <location>
        <begin position="102"/>
        <end position="123"/>
    </location>
</feature>
<reference evidence="8 9" key="1">
    <citation type="submission" date="2019-01" db="EMBL/GenBank/DDBJ databases">
        <authorList>
            <person name="Ferrante I. M."/>
        </authorList>
    </citation>
    <scope>NUCLEOTIDE SEQUENCE [LARGE SCALE GENOMIC DNA]</scope>
    <source>
        <strain evidence="8 9">B856</strain>
    </source>
</reference>
<evidence type="ECO:0000256" key="3">
    <source>
        <dbReference type="ARBA" id="ARBA00022475"/>
    </source>
</evidence>
<keyword evidence="4 7" id="KW-0812">Transmembrane</keyword>
<sequence length="158" mass="16836">MRGLQFEPKGFLVRDPQRITSLIGIRGGGIISIASDFNEYIGSNKNRSWAVLALSVLADTCSVTLMKTAQAESSLKKLALSFLGFFISLGGFAVSLKSIDVSIAYAVWAAFGTAIISVAGVVFFGERLDATKIVCLFMIVLGVVGLEISDRHDVSAIV</sequence>
<keyword evidence="6 7" id="KW-0472">Membrane</keyword>
<comment type="subcellular location">
    <subcellularLocation>
        <location evidence="1">Cell membrane</location>
        <topology evidence="1">Multi-pass membrane protein</topology>
    </subcellularLocation>
</comment>
<keyword evidence="9" id="KW-1185">Reference proteome</keyword>
<dbReference type="InterPro" id="IPR045324">
    <property type="entry name" value="Small_multidrug_res"/>
</dbReference>
<dbReference type="InterPro" id="IPR037185">
    <property type="entry name" value="EmrE-like"/>
</dbReference>
<dbReference type="EMBL" id="CAACVS010000480">
    <property type="protein sequence ID" value="VEU42799.1"/>
    <property type="molecule type" value="Genomic_DNA"/>
</dbReference>
<dbReference type="Proteomes" id="UP000291116">
    <property type="component" value="Unassembled WGS sequence"/>
</dbReference>
<protein>
    <recommendedName>
        <fullName evidence="10">EamA domain-containing protein</fullName>
    </recommendedName>
</protein>
<feature type="transmembrane region" description="Helical" evidence="7">
    <location>
        <begin position="130"/>
        <end position="148"/>
    </location>
</feature>
<gene>
    <name evidence="8" type="ORF">PSNMU_V1.4_AUG-EV-PASAV3_0097880</name>
</gene>
<organism evidence="8 9">
    <name type="scientific">Pseudo-nitzschia multistriata</name>
    <dbReference type="NCBI Taxonomy" id="183589"/>
    <lineage>
        <taxon>Eukaryota</taxon>
        <taxon>Sar</taxon>
        <taxon>Stramenopiles</taxon>
        <taxon>Ochrophyta</taxon>
        <taxon>Bacillariophyta</taxon>
        <taxon>Bacillariophyceae</taxon>
        <taxon>Bacillariophycidae</taxon>
        <taxon>Bacillariales</taxon>
        <taxon>Bacillariaceae</taxon>
        <taxon>Pseudo-nitzschia</taxon>
    </lineage>
</organism>
<proteinExistence type="predicted"/>
<dbReference type="PANTHER" id="PTHR30561">
    <property type="entry name" value="SMR FAMILY PROTON-DEPENDENT DRUG EFFLUX TRANSPORTER SUGE"/>
    <property type="match status" value="1"/>
</dbReference>
<dbReference type="OrthoDB" id="195543at2759"/>
<dbReference type="Pfam" id="PF00893">
    <property type="entry name" value="Multi_Drug_Res"/>
    <property type="match status" value="1"/>
</dbReference>
<dbReference type="AlphaFoldDB" id="A0A448ZL78"/>
<evidence type="ECO:0000256" key="4">
    <source>
        <dbReference type="ARBA" id="ARBA00022692"/>
    </source>
</evidence>
<name>A0A448ZL78_9STRA</name>
<evidence type="ECO:0008006" key="10">
    <source>
        <dbReference type="Google" id="ProtNLM"/>
    </source>
</evidence>
<keyword evidence="5 7" id="KW-1133">Transmembrane helix</keyword>
<dbReference type="Gene3D" id="1.10.3730.20">
    <property type="match status" value="1"/>
</dbReference>
<evidence type="ECO:0000313" key="9">
    <source>
        <dbReference type="Proteomes" id="UP000291116"/>
    </source>
</evidence>
<dbReference type="SUPFAM" id="SSF103481">
    <property type="entry name" value="Multidrug resistance efflux transporter EmrE"/>
    <property type="match status" value="1"/>
</dbReference>
<dbReference type="GO" id="GO:0022857">
    <property type="term" value="F:transmembrane transporter activity"/>
    <property type="evidence" value="ECO:0007669"/>
    <property type="project" value="InterPro"/>
</dbReference>
<dbReference type="GO" id="GO:0005886">
    <property type="term" value="C:plasma membrane"/>
    <property type="evidence" value="ECO:0007669"/>
    <property type="project" value="UniProtKB-SubCell"/>
</dbReference>
<dbReference type="InterPro" id="IPR000390">
    <property type="entry name" value="Small_drug/metabolite_transptr"/>
</dbReference>
<evidence type="ECO:0000256" key="6">
    <source>
        <dbReference type="ARBA" id="ARBA00023136"/>
    </source>
</evidence>
<accession>A0A448ZL78</accession>
<keyword evidence="3" id="KW-1003">Cell membrane</keyword>
<evidence type="ECO:0000256" key="2">
    <source>
        <dbReference type="ARBA" id="ARBA00022448"/>
    </source>
</evidence>
<evidence type="ECO:0000313" key="8">
    <source>
        <dbReference type="EMBL" id="VEU42799.1"/>
    </source>
</evidence>
<evidence type="ECO:0000256" key="1">
    <source>
        <dbReference type="ARBA" id="ARBA00004651"/>
    </source>
</evidence>
<dbReference type="PANTHER" id="PTHR30561:SF1">
    <property type="entry name" value="MULTIDRUG TRANSPORTER EMRE"/>
    <property type="match status" value="1"/>
</dbReference>
<evidence type="ECO:0000256" key="7">
    <source>
        <dbReference type="SAM" id="Phobius"/>
    </source>
</evidence>